<sequence>MKGVLLVDNQDTVIFAAGDSDFANHINNFTLFNCHSGGDCTDTDTSSTSIQSSLNENYSFKVNASIDISYRQATDIFLPLILMYNMRKEQSNGLVHEIAGDRLKLHFKELQEEHFIIYVAETESCEDAKEIVRKINHAFKFYLGDFLTLLRSDLTSICHAKTLLYNRLLDIFSEKQPYHQLSLENDQSPKIGLEFCKNISENLRPRLVNNLVFLIKNLTIISSSGTNDSSNRTIFLNESMTKEDIQEIIQLSILRKNNEFSESFDSVWITLKRFKNRVAFVNVFCRKITSQYDVIIISPVESAWRFHEVYRLFDKFAELPKHPVNRSQISDITDTILKLFPTDNSELSGNSLTLHETYGRRIMNIWCKLITQLTANLSTDLYYNDRSPLAPDTPSLHEYCSSDSGVEVMSATNSFLTVFSKPRHFFSHIIDNRAVDFTIYHNAMITQIKRYFTMYLNDFLQLIKTDISTCQWKEIKKEILFCYAGHRSALARNLPNNVGISTSLDCMGYVFYCSDIPFSVNFSQWDESEMSSTKMQVEGRLKENLKRMVFPDMTNKEEMIEIEFNQIGTFYTVQYTAIGEILLTNKKSNSRWRQINPFSKKVRESSDLGVAKAFVVFNSLTNKELAIAQAKRIAEYYYNYTRQIAKCLYT</sequence>
<organism evidence="1 2">
    <name type="scientific">Rhabditophanes sp. KR3021</name>
    <dbReference type="NCBI Taxonomy" id="114890"/>
    <lineage>
        <taxon>Eukaryota</taxon>
        <taxon>Metazoa</taxon>
        <taxon>Ecdysozoa</taxon>
        <taxon>Nematoda</taxon>
        <taxon>Chromadorea</taxon>
        <taxon>Rhabditida</taxon>
        <taxon>Tylenchina</taxon>
        <taxon>Panagrolaimomorpha</taxon>
        <taxon>Strongyloidoidea</taxon>
        <taxon>Alloionematidae</taxon>
        <taxon>Rhabditophanes</taxon>
    </lineage>
</organism>
<dbReference type="Proteomes" id="UP000095286">
    <property type="component" value="Unplaced"/>
</dbReference>
<evidence type="ECO:0000313" key="1">
    <source>
        <dbReference type="Proteomes" id="UP000095286"/>
    </source>
</evidence>
<accession>A0AC35U4K8</accession>
<reference evidence="2" key="1">
    <citation type="submission" date="2016-11" db="UniProtKB">
        <authorList>
            <consortium name="WormBaseParasite"/>
        </authorList>
    </citation>
    <scope>IDENTIFICATION</scope>
    <source>
        <strain evidence="2">KR3021</strain>
    </source>
</reference>
<dbReference type="WBParaSite" id="RSKR_0000738900.1">
    <property type="protein sequence ID" value="RSKR_0000738900.1"/>
    <property type="gene ID" value="RSKR_0000738900"/>
</dbReference>
<name>A0AC35U4K8_9BILA</name>
<proteinExistence type="predicted"/>
<protein>
    <submittedName>
        <fullName evidence="2">Intu_longin_1 domain-containing protein</fullName>
    </submittedName>
</protein>
<evidence type="ECO:0000313" key="2">
    <source>
        <dbReference type="WBParaSite" id="RSKR_0000738900.1"/>
    </source>
</evidence>